<proteinExistence type="inferred from homology"/>
<dbReference type="STRING" id="1802660.A2735_03180"/>
<evidence type="ECO:0000256" key="2">
    <source>
        <dbReference type="ARBA" id="ARBA00002764"/>
    </source>
</evidence>
<comment type="function">
    <text evidence="2 7">Synthesizes alpha-1,4-glucan chains using ADP-glucose.</text>
</comment>
<dbReference type="EC" id="2.4.1.21" evidence="7"/>
<dbReference type="PANTHER" id="PTHR45825:SF11">
    <property type="entry name" value="ALPHA AMYLASE DOMAIN-CONTAINING PROTEIN"/>
    <property type="match status" value="1"/>
</dbReference>
<evidence type="ECO:0000256" key="6">
    <source>
        <dbReference type="ARBA" id="ARBA00023056"/>
    </source>
</evidence>
<dbReference type="HAMAP" id="MF_00484">
    <property type="entry name" value="Glycogen_synth"/>
    <property type="match status" value="1"/>
</dbReference>
<evidence type="ECO:0000256" key="1">
    <source>
        <dbReference type="ARBA" id="ARBA00001478"/>
    </source>
</evidence>
<dbReference type="Proteomes" id="UP000178520">
    <property type="component" value="Unassembled WGS sequence"/>
</dbReference>
<dbReference type="GO" id="GO:0005978">
    <property type="term" value="P:glycogen biosynthetic process"/>
    <property type="evidence" value="ECO:0007669"/>
    <property type="project" value="UniProtKB-UniRule"/>
</dbReference>
<name>A0A1F8E8Z9_9BACT</name>
<evidence type="ECO:0000256" key="3">
    <source>
        <dbReference type="ARBA" id="ARBA00010281"/>
    </source>
</evidence>
<dbReference type="InterPro" id="IPR001296">
    <property type="entry name" value="Glyco_trans_1"/>
</dbReference>
<feature type="binding site" evidence="7">
    <location>
        <position position="21"/>
    </location>
    <ligand>
        <name>ADP-alpha-D-glucose</name>
        <dbReference type="ChEBI" id="CHEBI:57498"/>
    </ligand>
</feature>
<dbReference type="Gene3D" id="3.40.50.2000">
    <property type="entry name" value="Glycogen Phosphorylase B"/>
    <property type="match status" value="2"/>
</dbReference>
<dbReference type="EMBL" id="MGJA01000013">
    <property type="protein sequence ID" value="OGM97346.1"/>
    <property type="molecule type" value="Genomic_DNA"/>
</dbReference>
<evidence type="ECO:0000256" key="4">
    <source>
        <dbReference type="ARBA" id="ARBA00022676"/>
    </source>
</evidence>
<comment type="caution">
    <text evidence="10">The sequence shown here is derived from an EMBL/GenBank/DDBJ whole genome shotgun (WGS) entry which is preliminary data.</text>
</comment>
<dbReference type="CDD" id="cd03791">
    <property type="entry name" value="GT5_Glycogen_synthase_DULL1-like"/>
    <property type="match status" value="1"/>
</dbReference>
<evidence type="ECO:0000313" key="10">
    <source>
        <dbReference type="EMBL" id="OGM97346.1"/>
    </source>
</evidence>
<dbReference type="Pfam" id="PF08323">
    <property type="entry name" value="Glyco_transf_5"/>
    <property type="match status" value="1"/>
</dbReference>
<dbReference type="InterPro" id="IPR013534">
    <property type="entry name" value="Starch_synth_cat_dom"/>
</dbReference>
<dbReference type="GO" id="GO:0009011">
    <property type="term" value="F:alpha-1,4-glucan glucosyltransferase (ADP-glucose donor) activity"/>
    <property type="evidence" value="ECO:0007669"/>
    <property type="project" value="UniProtKB-UniRule"/>
</dbReference>
<feature type="domain" description="Starch synthase catalytic" evidence="9">
    <location>
        <begin position="8"/>
        <end position="252"/>
    </location>
</feature>
<dbReference type="UniPathway" id="UPA00164"/>
<feature type="domain" description="Glycosyl transferase family 1" evidence="8">
    <location>
        <begin position="300"/>
        <end position="465"/>
    </location>
</feature>
<keyword evidence="6 7" id="KW-0320">Glycogen biosynthesis</keyword>
<dbReference type="AlphaFoldDB" id="A0A1F8E8Z9"/>
<protein>
    <recommendedName>
        <fullName evidence="7">Glycogen synthase</fullName>
        <ecNumber evidence="7">2.4.1.21</ecNumber>
    </recommendedName>
    <alternativeName>
        <fullName evidence="7">Starch [bacterial glycogen] synthase</fullName>
    </alternativeName>
</protein>
<evidence type="ECO:0000259" key="8">
    <source>
        <dbReference type="Pfam" id="PF00534"/>
    </source>
</evidence>
<gene>
    <name evidence="7" type="primary">glgA</name>
    <name evidence="10" type="ORF">A2735_03180</name>
</gene>
<comment type="catalytic activity">
    <reaction evidence="1 7">
        <text>[(1-&gt;4)-alpha-D-glucosyl](n) + ADP-alpha-D-glucose = [(1-&gt;4)-alpha-D-glucosyl](n+1) + ADP + H(+)</text>
        <dbReference type="Rhea" id="RHEA:18189"/>
        <dbReference type="Rhea" id="RHEA-COMP:9584"/>
        <dbReference type="Rhea" id="RHEA-COMP:9587"/>
        <dbReference type="ChEBI" id="CHEBI:15378"/>
        <dbReference type="ChEBI" id="CHEBI:15444"/>
        <dbReference type="ChEBI" id="CHEBI:57498"/>
        <dbReference type="ChEBI" id="CHEBI:456216"/>
        <dbReference type="EC" id="2.4.1.21"/>
    </reaction>
</comment>
<evidence type="ECO:0000313" key="11">
    <source>
        <dbReference type="Proteomes" id="UP000178520"/>
    </source>
</evidence>
<comment type="similarity">
    <text evidence="3 7">Belongs to the glycosyltransferase 1 family. Bacterial/plant glycogen synthase subfamily.</text>
</comment>
<dbReference type="NCBIfam" id="TIGR02095">
    <property type="entry name" value="glgA"/>
    <property type="match status" value="1"/>
</dbReference>
<accession>A0A1F8E8Z9</accession>
<keyword evidence="5 7" id="KW-0808">Transferase</keyword>
<organism evidence="10 11">
    <name type="scientific">Candidatus Yanofskybacteria bacterium RIFCSPHIGHO2_01_FULL_41_21</name>
    <dbReference type="NCBI Taxonomy" id="1802660"/>
    <lineage>
        <taxon>Bacteria</taxon>
        <taxon>Candidatus Yanofskyibacteriota</taxon>
    </lineage>
</organism>
<dbReference type="SUPFAM" id="SSF53756">
    <property type="entry name" value="UDP-Glycosyltransferase/glycogen phosphorylase"/>
    <property type="match status" value="1"/>
</dbReference>
<evidence type="ECO:0000256" key="5">
    <source>
        <dbReference type="ARBA" id="ARBA00022679"/>
    </source>
</evidence>
<dbReference type="Pfam" id="PF00534">
    <property type="entry name" value="Glycos_transf_1"/>
    <property type="match status" value="1"/>
</dbReference>
<evidence type="ECO:0000256" key="7">
    <source>
        <dbReference type="HAMAP-Rule" id="MF_00484"/>
    </source>
</evidence>
<comment type="pathway">
    <text evidence="7">Glycan biosynthesis; glycogen biosynthesis.</text>
</comment>
<dbReference type="PANTHER" id="PTHR45825">
    <property type="entry name" value="GRANULE-BOUND STARCH SYNTHASE 1, CHLOROPLASTIC/AMYLOPLASTIC"/>
    <property type="match status" value="1"/>
</dbReference>
<dbReference type="InterPro" id="IPR011835">
    <property type="entry name" value="GS/SS"/>
</dbReference>
<evidence type="ECO:0000259" key="9">
    <source>
        <dbReference type="Pfam" id="PF08323"/>
    </source>
</evidence>
<sequence>MSKNKNLKILFVASEAGPFAKVGGLGEVMFSLPRSLRRLGHDARVMIPRYLSVDQEKFNLKTVMEGLKVPTGGEYEPLVCNVKMFDSVEADGNSPAPTYFLENEEYYEKRANVYGYSDDSIRWALLCRGALEFVKASEWKPDIIVASDWQTGLIPNYLHTTYKEDPDLKNIAVLFSIHNIGFQASFDHHFITEMDYDSGQAEIPSIYDPKFLKLNFMRRGVMYADVINTVSPTYAQEITTPEYGEMLQDLLSERRGILYGILNGIDYEEWNPATDDNLNFKFNHKALGERDKNKSVLQRKFNLPEDEHAFLIGIVSRLVDQKGFDMLMTCGDSLLNNFNIQLIVIGTGDGKYITFFEELRKKHPNKLGIHLSFDAILPRLLYGGADAILIPSKYEPCGLTQMEAMRYGAVPIVRKTGGLADSVQDFDLEKNTGDGFVFENYDNYALLGTIIRAMEINKHKVIWKKMQERAMKKDFSWDRSAGEYAKILNRAIESHIKKIEG</sequence>
<reference evidence="10 11" key="1">
    <citation type="journal article" date="2016" name="Nat. Commun.">
        <title>Thousands of microbial genomes shed light on interconnected biogeochemical processes in an aquifer system.</title>
        <authorList>
            <person name="Anantharaman K."/>
            <person name="Brown C.T."/>
            <person name="Hug L.A."/>
            <person name="Sharon I."/>
            <person name="Castelle C.J."/>
            <person name="Probst A.J."/>
            <person name="Thomas B.C."/>
            <person name="Singh A."/>
            <person name="Wilkins M.J."/>
            <person name="Karaoz U."/>
            <person name="Brodie E.L."/>
            <person name="Williams K.H."/>
            <person name="Hubbard S.S."/>
            <person name="Banfield J.F."/>
        </authorList>
    </citation>
    <scope>NUCLEOTIDE SEQUENCE [LARGE SCALE GENOMIC DNA]</scope>
</reference>
<keyword evidence="4 7" id="KW-0328">Glycosyltransferase</keyword>
<dbReference type="GO" id="GO:0004373">
    <property type="term" value="F:alpha-1,4-glucan glucosyltransferase (UDP-glucose donor) activity"/>
    <property type="evidence" value="ECO:0007669"/>
    <property type="project" value="InterPro"/>
</dbReference>